<dbReference type="AlphaFoldDB" id="A0A3B0T6T0"/>
<dbReference type="InterPro" id="IPR016047">
    <property type="entry name" value="M23ase_b-sheet_dom"/>
</dbReference>
<gene>
    <name evidence="4" type="ORF">MNBD_ALPHA12-1862</name>
</gene>
<dbReference type="InterPro" id="IPR036779">
    <property type="entry name" value="LysM_dom_sf"/>
</dbReference>
<sequence length="397" mass="40395">MSGRVTGRAVKNIFAISSVLLGTTALAGCSTLGLGGGLPYAKGNGAISGGEIITGAIGDTAQGNLLQPMPAELGSGQKSSGPYLPPANVGAGTNPNLGVATVSSLPPLATSSQNNSTIVTARAVPAVPSSSNVGVKQAMPAQPRTSSLFKDSSVPKPDANKSGASQPAPQLRVIEQTQFQHTIEAGESLYAIARRYGVTTDAIAKVNNISSPDQISVGQKLIIPGRADLLAARSAQTSNKAPAAAPVKPAVQTTAKPTSAATPVAPVRQQVASVPANNAPLAMSGAGNYRWPVNGRVIIDFEASRRTGINIEAPGGAPVGSAENGTVIYVGNGVEGYGNLVLVRHPNGYVTAYAHLKAISVQKDQVVRRGQKLGTVGMTGSVNRPQLHFELRQGATP</sequence>
<feature type="non-terminal residue" evidence="4">
    <location>
        <position position="397"/>
    </location>
</feature>
<dbReference type="CDD" id="cd12797">
    <property type="entry name" value="M23_peptidase"/>
    <property type="match status" value="1"/>
</dbReference>
<name>A0A3B0T6T0_9ZZZZ</name>
<dbReference type="PROSITE" id="PS51257">
    <property type="entry name" value="PROKAR_LIPOPROTEIN"/>
    <property type="match status" value="1"/>
</dbReference>
<protein>
    <recommendedName>
        <fullName evidence="3">LysM domain-containing protein</fullName>
    </recommendedName>
</protein>
<dbReference type="PANTHER" id="PTHR21666:SF263">
    <property type="entry name" value="MUREIN HYDROLASE ACTIVATOR NLPD"/>
    <property type="match status" value="1"/>
</dbReference>
<reference evidence="4" key="1">
    <citation type="submission" date="2018-06" db="EMBL/GenBank/DDBJ databases">
        <authorList>
            <person name="Zhirakovskaya E."/>
        </authorList>
    </citation>
    <scope>NUCLEOTIDE SEQUENCE</scope>
</reference>
<dbReference type="GO" id="GO:0004222">
    <property type="term" value="F:metalloendopeptidase activity"/>
    <property type="evidence" value="ECO:0007669"/>
    <property type="project" value="TreeGrafter"/>
</dbReference>
<evidence type="ECO:0000256" key="2">
    <source>
        <dbReference type="SAM" id="MobiDB-lite"/>
    </source>
</evidence>
<dbReference type="InterPro" id="IPR018392">
    <property type="entry name" value="LysM"/>
</dbReference>
<dbReference type="CDD" id="cd00118">
    <property type="entry name" value="LysM"/>
    <property type="match status" value="1"/>
</dbReference>
<proteinExistence type="inferred from homology"/>
<feature type="domain" description="LysM" evidence="3">
    <location>
        <begin position="179"/>
        <end position="223"/>
    </location>
</feature>
<dbReference type="PANTHER" id="PTHR21666">
    <property type="entry name" value="PEPTIDASE-RELATED"/>
    <property type="match status" value="1"/>
</dbReference>
<dbReference type="PROSITE" id="PS51782">
    <property type="entry name" value="LYSM"/>
    <property type="match status" value="1"/>
</dbReference>
<feature type="compositionally biased region" description="Polar residues" evidence="2">
    <location>
        <begin position="252"/>
        <end position="261"/>
    </location>
</feature>
<dbReference type="EMBL" id="UOEO01000003">
    <property type="protein sequence ID" value="VAW14095.1"/>
    <property type="molecule type" value="Genomic_DNA"/>
</dbReference>
<dbReference type="SMART" id="SM00257">
    <property type="entry name" value="LysM"/>
    <property type="match status" value="1"/>
</dbReference>
<evidence type="ECO:0000313" key="4">
    <source>
        <dbReference type="EMBL" id="VAW14095.1"/>
    </source>
</evidence>
<dbReference type="Pfam" id="PF01551">
    <property type="entry name" value="Peptidase_M23"/>
    <property type="match status" value="1"/>
</dbReference>
<dbReference type="Gene3D" id="3.10.350.10">
    <property type="entry name" value="LysM domain"/>
    <property type="match status" value="1"/>
</dbReference>
<dbReference type="Gene3D" id="2.70.70.10">
    <property type="entry name" value="Glucose Permease (Domain IIA)"/>
    <property type="match status" value="1"/>
</dbReference>
<evidence type="ECO:0000256" key="1">
    <source>
        <dbReference type="ARBA" id="ARBA00038420"/>
    </source>
</evidence>
<feature type="compositionally biased region" description="Low complexity" evidence="2">
    <location>
        <begin position="240"/>
        <end position="251"/>
    </location>
</feature>
<accession>A0A3B0T6T0</accession>
<dbReference type="InterPro" id="IPR011055">
    <property type="entry name" value="Dup_hybrid_motif"/>
</dbReference>
<comment type="similarity">
    <text evidence="1">Belongs to the E.coli NlpD/Haemophilus LppB family.</text>
</comment>
<dbReference type="SUPFAM" id="SSF51261">
    <property type="entry name" value="Duplicated hybrid motif"/>
    <property type="match status" value="1"/>
</dbReference>
<dbReference type="InterPro" id="IPR050570">
    <property type="entry name" value="Cell_wall_metabolism_enzyme"/>
</dbReference>
<dbReference type="Pfam" id="PF01476">
    <property type="entry name" value="LysM"/>
    <property type="match status" value="1"/>
</dbReference>
<evidence type="ECO:0000259" key="3">
    <source>
        <dbReference type="PROSITE" id="PS51782"/>
    </source>
</evidence>
<feature type="region of interest" description="Disordered" evidence="2">
    <location>
        <begin position="129"/>
        <end position="170"/>
    </location>
</feature>
<organism evidence="4">
    <name type="scientific">hydrothermal vent metagenome</name>
    <dbReference type="NCBI Taxonomy" id="652676"/>
    <lineage>
        <taxon>unclassified sequences</taxon>
        <taxon>metagenomes</taxon>
        <taxon>ecological metagenomes</taxon>
    </lineage>
</organism>
<feature type="region of interest" description="Disordered" evidence="2">
    <location>
        <begin position="240"/>
        <end position="266"/>
    </location>
</feature>